<keyword evidence="3" id="KW-1185">Reference proteome</keyword>
<proteinExistence type="predicted"/>
<comment type="caution">
    <text evidence="2">The sequence shown here is derived from an EMBL/GenBank/DDBJ whole genome shotgun (WGS) entry which is preliminary data.</text>
</comment>
<evidence type="ECO:0000313" key="2">
    <source>
        <dbReference type="EMBL" id="RSD16365.1"/>
    </source>
</evidence>
<dbReference type="PANTHER" id="PTHR43190">
    <property type="entry name" value="N-ACETYL-D-GLUCOSAMINE KINASE"/>
    <property type="match status" value="1"/>
</dbReference>
<gene>
    <name evidence="2" type="ORF">EIY87_22195</name>
</gene>
<protein>
    <recommendedName>
        <fullName evidence="1">ATPase BadF/BadG/BcrA/BcrD type domain-containing protein</fullName>
    </recommendedName>
</protein>
<dbReference type="EMBL" id="RSEC01000048">
    <property type="protein sequence ID" value="RSD16365.1"/>
    <property type="molecule type" value="Genomic_DNA"/>
</dbReference>
<organism evidence="2 3">
    <name type="scientific">Amycolatopsis eburnea</name>
    <dbReference type="NCBI Taxonomy" id="2267691"/>
    <lineage>
        <taxon>Bacteria</taxon>
        <taxon>Bacillati</taxon>
        <taxon>Actinomycetota</taxon>
        <taxon>Actinomycetes</taxon>
        <taxon>Pseudonocardiales</taxon>
        <taxon>Pseudonocardiaceae</taxon>
        <taxon>Amycolatopsis</taxon>
    </lineage>
</organism>
<evidence type="ECO:0000313" key="3">
    <source>
        <dbReference type="Proteomes" id="UP000267081"/>
    </source>
</evidence>
<dbReference type="SUPFAM" id="SSF53067">
    <property type="entry name" value="Actin-like ATPase domain"/>
    <property type="match status" value="1"/>
</dbReference>
<dbReference type="AlphaFoldDB" id="A0A427T7P0"/>
<name>A0A427T7P0_9PSEU</name>
<dbReference type="OrthoDB" id="8701357at2"/>
<dbReference type="InterPro" id="IPR043129">
    <property type="entry name" value="ATPase_NBD"/>
</dbReference>
<dbReference type="InterPro" id="IPR052519">
    <property type="entry name" value="Euk-type_GlcNAc_Kinase"/>
</dbReference>
<dbReference type="RefSeq" id="WP_125311264.1">
    <property type="nucleotide sequence ID" value="NZ_RSEC01000048.1"/>
</dbReference>
<dbReference type="PANTHER" id="PTHR43190:SF3">
    <property type="entry name" value="N-ACETYL-D-GLUCOSAMINE KINASE"/>
    <property type="match status" value="1"/>
</dbReference>
<dbReference type="Gene3D" id="3.30.420.40">
    <property type="match status" value="2"/>
</dbReference>
<feature type="domain" description="ATPase BadF/BadG/BcrA/BcrD type" evidence="1">
    <location>
        <begin position="12"/>
        <end position="281"/>
    </location>
</feature>
<dbReference type="Pfam" id="PF01869">
    <property type="entry name" value="BcrAD_BadFG"/>
    <property type="match status" value="1"/>
</dbReference>
<dbReference type="Proteomes" id="UP000267081">
    <property type="component" value="Unassembled WGS sequence"/>
</dbReference>
<reference evidence="2 3" key="1">
    <citation type="submission" date="2018-12" db="EMBL/GenBank/DDBJ databases">
        <title>Amycolatopsis eburnea sp. nov. actinomycete associate with arbuscular mycorrhiza fungal spore.</title>
        <authorList>
            <person name="Lumyong S."/>
            <person name="Chaiya L."/>
        </authorList>
    </citation>
    <scope>NUCLEOTIDE SEQUENCE [LARGE SCALE GENOMIC DNA]</scope>
    <source>
        <strain evidence="2 3">GLM-1</strain>
    </source>
</reference>
<accession>A0A427T7P0</accession>
<dbReference type="InterPro" id="IPR002731">
    <property type="entry name" value="ATPase_BadF"/>
</dbReference>
<sequence length="348" mass="34911">MTSEDHFLLLEGGGSRTWAALATGTNVLGVATGASTNPRSVGDAQATVTMTELITQVLDSSASHGHIDPIGVVAAHGAASTTATAASFAGLLSTACSCAGMPGLPVHVVNDILPVLLRKPDGAVCVAIAGTGTGFAARHDTRTARASGLEWLLSDEGGGHDLAQAGLRAVVRALDHRGPQTALTDAAAAWCGHVSGPLGDALFETVYISGHARKPHVATFAPSVLAAATAGDAVATALVDSAADALASGVRAVCADTGITEQNPLTLILSGSLLTGSSMLRHRLTELLGGVVSITDVLEHAEADHATAMLALGRALRQTTLPVIADSIPFCVNQMPTDDHPVSAGGAA</sequence>
<evidence type="ECO:0000259" key="1">
    <source>
        <dbReference type="Pfam" id="PF01869"/>
    </source>
</evidence>